<dbReference type="EMBL" id="GBRH01228799">
    <property type="protein sequence ID" value="JAD69096.1"/>
    <property type="molecule type" value="Transcribed_RNA"/>
</dbReference>
<proteinExistence type="predicted"/>
<protein>
    <submittedName>
        <fullName evidence="1">Uncharacterized protein</fullName>
    </submittedName>
</protein>
<dbReference type="AlphaFoldDB" id="A0A0A9C0P3"/>
<sequence>MLSWAMAFGFRCSNSMP</sequence>
<reference evidence="1" key="1">
    <citation type="submission" date="2014-09" db="EMBL/GenBank/DDBJ databases">
        <authorList>
            <person name="Magalhaes I.L.F."/>
            <person name="Oliveira U."/>
            <person name="Santos F.R."/>
            <person name="Vidigal T.H.D.A."/>
            <person name="Brescovit A.D."/>
            <person name="Santos A.J."/>
        </authorList>
    </citation>
    <scope>NUCLEOTIDE SEQUENCE</scope>
    <source>
        <tissue evidence="1">Shoot tissue taken approximately 20 cm above the soil surface</tissue>
    </source>
</reference>
<reference evidence="1" key="2">
    <citation type="journal article" date="2015" name="Data Brief">
        <title>Shoot transcriptome of the giant reed, Arundo donax.</title>
        <authorList>
            <person name="Barrero R.A."/>
            <person name="Guerrero F.D."/>
            <person name="Moolhuijzen P."/>
            <person name="Goolsby J.A."/>
            <person name="Tidwell J."/>
            <person name="Bellgard S.E."/>
            <person name="Bellgard M.I."/>
        </authorList>
    </citation>
    <scope>NUCLEOTIDE SEQUENCE</scope>
    <source>
        <tissue evidence="1">Shoot tissue taken approximately 20 cm above the soil surface</tissue>
    </source>
</reference>
<accession>A0A0A9C0P3</accession>
<organism evidence="1">
    <name type="scientific">Arundo donax</name>
    <name type="common">Giant reed</name>
    <name type="synonym">Donax arundinaceus</name>
    <dbReference type="NCBI Taxonomy" id="35708"/>
    <lineage>
        <taxon>Eukaryota</taxon>
        <taxon>Viridiplantae</taxon>
        <taxon>Streptophyta</taxon>
        <taxon>Embryophyta</taxon>
        <taxon>Tracheophyta</taxon>
        <taxon>Spermatophyta</taxon>
        <taxon>Magnoliopsida</taxon>
        <taxon>Liliopsida</taxon>
        <taxon>Poales</taxon>
        <taxon>Poaceae</taxon>
        <taxon>PACMAD clade</taxon>
        <taxon>Arundinoideae</taxon>
        <taxon>Arundineae</taxon>
        <taxon>Arundo</taxon>
    </lineage>
</organism>
<evidence type="ECO:0000313" key="1">
    <source>
        <dbReference type="EMBL" id="JAD69096.1"/>
    </source>
</evidence>
<name>A0A0A9C0P3_ARUDO</name>